<gene>
    <name evidence="1" type="ORF">CGZ94_01355</name>
</gene>
<dbReference type="Proteomes" id="UP000215896">
    <property type="component" value="Unassembled WGS sequence"/>
</dbReference>
<protein>
    <submittedName>
        <fullName evidence="1">Carboxymethylenebutenolidase</fullName>
    </submittedName>
</protein>
<dbReference type="InterPro" id="IPR029058">
    <property type="entry name" value="AB_hydrolase_fold"/>
</dbReference>
<evidence type="ECO:0000313" key="1">
    <source>
        <dbReference type="EMBL" id="OYO17575.1"/>
    </source>
</evidence>
<dbReference type="OrthoDB" id="2834584at2"/>
<dbReference type="SUPFAM" id="SSF53474">
    <property type="entry name" value="alpha/beta-Hydrolases"/>
    <property type="match status" value="1"/>
</dbReference>
<accession>A0A255GP33</accession>
<dbReference type="EMBL" id="NMVO01000001">
    <property type="protein sequence ID" value="OYO17575.1"/>
    <property type="molecule type" value="Genomic_DNA"/>
</dbReference>
<dbReference type="RefSeq" id="WP_094404403.1">
    <property type="nucleotide sequence ID" value="NZ_NMVO01000001.1"/>
</dbReference>
<keyword evidence="2" id="KW-1185">Reference proteome</keyword>
<organism evidence="1 2">
    <name type="scientific">Enemella evansiae</name>
    <dbReference type="NCBI Taxonomy" id="2016499"/>
    <lineage>
        <taxon>Bacteria</taxon>
        <taxon>Bacillati</taxon>
        <taxon>Actinomycetota</taxon>
        <taxon>Actinomycetes</taxon>
        <taxon>Propionibacteriales</taxon>
        <taxon>Propionibacteriaceae</taxon>
        <taxon>Enemella</taxon>
    </lineage>
</organism>
<dbReference type="Gene3D" id="3.40.50.1820">
    <property type="entry name" value="alpha/beta hydrolase"/>
    <property type="match status" value="1"/>
</dbReference>
<name>A0A255GP33_9ACTN</name>
<sequence length="186" mass="20407">MSTGRALLLHSAYGLTEGMRELAAGLRERGLEVTLPDFYDGRTFHDAADGLVYRDEIGYWELFARLPEFDFDGALVMGCSLGASFTQHIAARNPGVRLAAQIGRVNPNRPDKVWPGVAVQVHQLAGDPWVADADAVAYGEMVEASGARYERFVAPGEGHLFTEVDQPEYDAELTRLTLDRIVAGLR</sequence>
<dbReference type="AlphaFoldDB" id="A0A255GP33"/>
<comment type="caution">
    <text evidence="1">The sequence shown here is derived from an EMBL/GenBank/DDBJ whole genome shotgun (WGS) entry which is preliminary data.</text>
</comment>
<proteinExistence type="predicted"/>
<reference evidence="1 2" key="1">
    <citation type="submission" date="2017-07" db="EMBL/GenBank/DDBJ databases">
        <title>Draft whole genome sequences of clinical Proprionibacteriaceae strains.</title>
        <authorList>
            <person name="Bernier A.-M."/>
            <person name="Bernard K."/>
            <person name="Domingo M.-C."/>
        </authorList>
    </citation>
    <scope>NUCLEOTIDE SEQUENCE [LARGE SCALE GENOMIC DNA]</scope>
    <source>
        <strain evidence="1 2">NML 030167</strain>
    </source>
</reference>
<evidence type="ECO:0000313" key="2">
    <source>
        <dbReference type="Proteomes" id="UP000215896"/>
    </source>
</evidence>